<dbReference type="SMART" id="SM00401">
    <property type="entry name" value="ZnF_GATA"/>
    <property type="match status" value="1"/>
</dbReference>
<feature type="compositionally biased region" description="Low complexity" evidence="7">
    <location>
        <begin position="66"/>
        <end position="95"/>
    </location>
</feature>
<evidence type="ECO:0000313" key="10">
    <source>
        <dbReference type="Proteomes" id="UP000245942"/>
    </source>
</evidence>
<feature type="domain" description="GATA-type" evidence="8">
    <location>
        <begin position="473"/>
        <end position="502"/>
    </location>
</feature>
<sequence>MATLLSSSSGRCGEQSDSLKLPAIRSLADVRRPCPSPSSSSATDPPRRPLPWPLHEETGSKLNPPSLSSSGRFTSATSSSSSSSAPSAQSSTQLSRPLLQRPLSTPGTAPTSAPQPHPFFDRGKKSSLYVPPSPEPSMQPLDDVEVSAAREQADDSLSDTEEALRLALDIVAQSREPGNSLTQKAAEEACRETSRALFLLQAWSAQNRIRSRALLRSRGQHSAPGDDRSSADATPSGHGLANSSAIGADSLRRHTTATLDPAGPRRSSPAGWTPHAAITEVRRPLREVRTVYEGFDPETDDLQPRPPMTVIRTHSGCMAGSTSGHSHTAPQPHGAEAEASYMYAPPSIRNRLADLHKEQQRVLPPIMPSQPVQQLHSHDWDRSAHRHGPMPVPISHSEPRWGPVPASSPAQRWPPGLSELSPAARNTAPTVSPDRQHGQWSDGHSAVDNYSVDNEGGVSKYKKRSRAPAPSACRSCGTSETPEWRRGPDGARTLCNACGLHFAKVAKRKSSTEDEPLDDAATAAAGRLPPLLHQSSGSS</sequence>
<dbReference type="CDD" id="cd00202">
    <property type="entry name" value="ZnF_GATA"/>
    <property type="match status" value="1"/>
</dbReference>
<gene>
    <name evidence="9" type="ORF">BCV69DRAFT_3341</name>
</gene>
<dbReference type="OrthoDB" id="2162994at2759"/>
<evidence type="ECO:0000256" key="1">
    <source>
        <dbReference type="ARBA" id="ARBA00022723"/>
    </source>
</evidence>
<evidence type="ECO:0000256" key="2">
    <source>
        <dbReference type="ARBA" id="ARBA00022771"/>
    </source>
</evidence>
<dbReference type="Gene3D" id="3.30.50.10">
    <property type="entry name" value="Erythroid Transcription Factor GATA-1, subunit A"/>
    <property type="match status" value="1"/>
</dbReference>
<evidence type="ECO:0000256" key="4">
    <source>
        <dbReference type="ARBA" id="ARBA00023015"/>
    </source>
</evidence>
<dbReference type="GO" id="GO:0006355">
    <property type="term" value="P:regulation of DNA-templated transcription"/>
    <property type="evidence" value="ECO:0007669"/>
    <property type="project" value="InterPro"/>
</dbReference>
<proteinExistence type="predicted"/>
<feature type="compositionally biased region" description="Polar residues" evidence="7">
    <location>
        <begin position="102"/>
        <end position="114"/>
    </location>
</feature>
<keyword evidence="4" id="KW-0805">Transcription regulation</keyword>
<keyword evidence="5" id="KW-0804">Transcription</keyword>
<keyword evidence="2 6" id="KW-0863">Zinc-finger</keyword>
<keyword evidence="10" id="KW-1185">Reference proteome</keyword>
<reference evidence="9 10" key="1">
    <citation type="journal article" date="2018" name="Mol. Biol. Evol.">
        <title>Broad Genomic Sampling Reveals a Smut Pathogenic Ancestry of the Fungal Clade Ustilaginomycotina.</title>
        <authorList>
            <person name="Kijpornyongpan T."/>
            <person name="Mondo S.J."/>
            <person name="Barry K."/>
            <person name="Sandor L."/>
            <person name="Lee J."/>
            <person name="Lipzen A."/>
            <person name="Pangilinan J."/>
            <person name="LaButti K."/>
            <person name="Hainaut M."/>
            <person name="Henrissat B."/>
            <person name="Grigoriev I.V."/>
            <person name="Spatafora J.W."/>
            <person name="Aime M.C."/>
        </authorList>
    </citation>
    <scope>NUCLEOTIDE SEQUENCE [LARGE SCALE GENOMIC DNA]</scope>
    <source>
        <strain evidence="9 10">MCA 4718</strain>
    </source>
</reference>
<dbReference type="GO" id="GO:0008270">
    <property type="term" value="F:zinc ion binding"/>
    <property type="evidence" value="ECO:0007669"/>
    <property type="project" value="UniProtKB-KW"/>
</dbReference>
<dbReference type="InterPro" id="IPR013088">
    <property type="entry name" value="Znf_NHR/GATA"/>
</dbReference>
<evidence type="ECO:0000256" key="3">
    <source>
        <dbReference type="ARBA" id="ARBA00022833"/>
    </source>
</evidence>
<dbReference type="STRING" id="1684307.A0A316UEC7"/>
<feature type="region of interest" description="Disordered" evidence="7">
    <location>
        <begin position="216"/>
        <end position="278"/>
    </location>
</feature>
<keyword evidence="3" id="KW-0862">Zinc</keyword>
<dbReference type="PROSITE" id="PS50114">
    <property type="entry name" value="GATA_ZN_FINGER_2"/>
    <property type="match status" value="1"/>
</dbReference>
<dbReference type="PROSITE" id="PS00344">
    <property type="entry name" value="GATA_ZN_FINGER_1"/>
    <property type="match status" value="1"/>
</dbReference>
<evidence type="ECO:0000313" key="9">
    <source>
        <dbReference type="EMBL" id="PWN23569.1"/>
    </source>
</evidence>
<dbReference type="PANTHER" id="PTHR47172:SF24">
    <property type="entry name" value="GATA ZINC FINGER DOMAIN-CONTAINING PROTEIN 14-RELATED"/>
    <property type="match status" value="1"/>
</dbReference>
<dbReference type="EMBL" id="KZ819321">
    <property type="protein sequence ID" value="PWN23569.1"/>
    <property type="molecule type" value="Genomic_DNA"/>
</dbReference>
<feature type="region of interest" description="Disordered" evidence="7">
    <location>
        <begin position="367"/>
        <end position="489"/>
    </location>
</feature>
<feature type="region of interest" description="Disordered" evidence="7">
    <location>
        <begin position="507"/>
        <end position="539"/>
    </location>
</feature>
<organism evidence="9 10">
    <name type="scientific">Pseudomicrostroma glucosiphilum</name>
    <dbReference type="NCBI Taxonomy" id="1684307"/>
    <lineage>
        <taxon>Eukaryota</taxon>
        <taxon>Fungi</taxon>
        <taxon>Dikarya</taxon>
        <taxon>Basidiomycota</taxon>
        <taxon>Ustilaginomycotina</taxon>
        <taxon>Exobasidiomycetes</taxon>
        <taxon>Microstromatales</taxon>
        <taxon>Microstromatales incertae sedis</taxon>
        <taxon>Pseudomicrostroma</taxon>
    </lineage>
</organism>
<name>A0A316UEC7_9BASI</name>
<dbReference type="Pfam" id="PF00320">
    <property type="entry name" value="GATA"/>
    <property type="match status" value="1"/>
</dbReference>
<dbReference type="RefSeq" id="XP_025350729.1">
    <property type="nucleotide sequence ID" value="XM_025495212.1"/>
</dbReference>
<dbReference type="GeneID" id="37016946"/>
<dbReference type="GO" id="GO:0043565">
    <property type="term" value="F:sequence-specific DNA binding"/>
    <property type="evidence" value="ECO:0007669"/>
    <property type="project" value="InterPro"/>
</dbReference>
<dbReference type="Proteomes" id="UP000245942">
    <property type="component" value="Unassembled WGS sequence"/>
</dbReference>
<dbReference type="PANTHER" id="PTHR47172">
    <property type="entry name" value="OS01G0976800 PROTEIN"/>
    <property type="match status" value="1"/>
</dbReference>
<dbReference type="SUPFAM" id="SSF57716">
    <property type="entry name" value="Glucocorticoid receptor-like (DNA-binding domain)"/>
    <property type="match status" value="1"/>
</dbReference>
<feature type="region of interest" description="Disordered" evidence="7">
    <location>
        <begin position="1"/>
        <end position="159"/>
    </location>
</feature>
<evidence type="ECO:0000259" key="8">
    <source>
        <dbReference type="PROSITE" id="PS50114"/>
    </source>
</evidence>
<dbReference type="InterPro" id="IPR000679">
    <property type="entry name" value="Znf_GATA"/>
</dbReference>
<protein>
    <recommendedName>
        <fullName evidence="8">GATA-type domain-containing protein</fullName>
    </recommendedName>
</protein>
<evidence type="ECO:0000256" key="7">
    <source>
        <dbReference type="SAM" id="MobiDB-lite"/>
    </source>
</evidence>
<evidence type="ECO:0000256" key="6">
    <source>
        <dbReference type="PROSITE-ProRule" id="PRU00094"/>
    </source>
</evidence>
<keyword evidence="1" id="KW-0479">Metal-binding</keyword>
<feature type="compositionally biased region" description="Polar residues" evidence="7">
    <location>
        <begin position="1"/>
        <end position="18"/>
    </location>
</feature>
<evidence type="ECO:0000256" key="5">
    <source>
        <dbReference type="ARBA" id="ARBA00023163"/>
    </source>
</evidence>
<dbReference type="AlphaFoldDB" id="A0A316UEC7"/>
<accession>A0A316UEC7</accession>